<keyword evidence="6" id="KW-0720">Serine protease</keyword>
<comment type="catalytic activity">
    <reaction evidence="8">
        <text>Dipeptidase E catalyzes the hydrolysis of dipeptides Asp-|-Xaa. It does not act on peptides with N-terminal Glu, Asn or Gln, nor does it cleave isoaspartyl peptides.</text>
        <dbReference type="EC" id="3.4.13.21"/>
    </reaction>
</comment>
<comment type="caution">
    <text evidence="11">The sequence shown here is derived from an EMBL/GenBank/DDBJ whole genome shotgun (WGS) entry which is preliminary data.</text>
</comment>
<keyword evidence="5 11" id="KW-0378">Hydrolase</keyword>
<dbReference type="Pfam" id="PF03575">
    <property type="entry name" value="Peptidase_S51"/>
    <property type="match status" value="1"/>
</dbReference>
<dbReference type="EMBL" id="JAAMPU010000101">
    <property type="protein sequence ID" value="NMH27496.1"/>
    <property type="molecule type" value="Genomic_DNA"/>
</dbReference>
<dbReference type="FunFam" id="3.40.50.880:FF:000007">
    <property type="entry name" value="Peptidase E"/>
    <property type="match status" value="1"/>
</dbReference>
<dbReference type="EC" id="3.4.13.21" evidence="9"/>
<evidence type="ECO:0000256" key="10">
    <source>
        <dbReference type="ARBA" id="ARBA00075877"/>
    </source>
</evidence>
<dbReference type="GO" id="GO:0008236">
    <property type="term" value="F:serine-type peptidase activity"/>
    <property type="evidence" value="ECO:0007669"/>
    <property type="project" value="UniProtKB-KW"/>
</dbReference>
<evidence type="ECO:0000313" key="11">
    <source>
        <dbReference type="EMBL" id="NMH27496.1"/>
    </source>
</evidence>
<dbReference type="InterPro" id="IPR005320">
    <property type="entry name" value="Peptidase_S51"/>
</dbReference>
<dbReference type="Gene3D" id="3.40.50.880">
    <property type="match status" value="1"/>
</dbReference>
<name>A0A972FK73_9FLAO</name>
<dbReference type="InterPro" id="IPR029062">
    <property type="entry name" value="Class_I_gatase-like"/>
</dbReference>
<evidence type="ECO:0000256" key="4">
    <source>
        <dbReference type="ARBA" id="ARBA00022670"/>
    </source>
</evidence>
<dbReference type="Proteomes" id="UP000712080">
    <property type="component" value="Unassembled WGS sequence"/>
</dbReference>
<reference evidence="11" key="1">
    <citation type="submission" date="2020-02" db="EMBL/GenBank/DDBJ databases">
        <title>Flavobacterium sp. genome.</title>
        <authorList>
            <person name="Jung H.S."/>
            <person name="Baek J.H."/>
            <person name="Jeon C.O."/>
        </authorList>
    </citation>
    <scope>NUCLEOTIDE SEQUENCE</scope>
    <source>
        <strain evidence="11">SE-s28</strain>
    </source>
</reference>
<evidence type="ECO:0000256" key="3">
    <source>
        <dbReference type="ARBA" id="ARBA00022490"/>
    </source>
</evidence>
<evidence type="ECO:0000256" key="2">
    <source>
        <dbReference type="ARBA" id="ARBA00006534"/>
    </source>
</evidence>
<evidence type="ECO:0000313" key="12">
    <source>
        <dbReference type="Proteomes" id="UP000712080"/>
    </source>
</evidence>
<evidence type="ECO:0000256" key="6">
    <source>
        <dbReference type="ARBA" id="ARBA00022825"/>
    </source>
</evidence>
<evidence type="ECO:0000256" key="1">
    <source>
        <dbReference type="ARBA" id="ARBA00004496"/>
    </source>
</evidence>
<proteinExistence type="inferred from homology"/>
<dbReference type="RefSeq" id="WP_169526500.1">
    <property type="nucleotide sequence ID" value="NZ_JAAMPU010000101.1"/>
</dbReference>
<protein>
    <recommendedName>
        <fullName evidence="9">dipeptidase E</fullName>
        <ecNumber evidence="9">3.4.13.21</ecNumber>
    </recommendedName>
    <alternativeName>
        <fullName evidence="10">Asp-specific dipeptidase</fullName>
    </alternativeName>
</protein>
<evidence type="ECO:0000256" key="7">
    <source>
        <dbReference type="ARBA" id="ARBA00022997"/>
    </source>
</evidence>
<evidence type="ECO:0000256" key="9">
    <source>
        <dbReference type="ARBA" id="ARBA00066675"/>
    </source>
</evidence>
<comment type="similarity">
    <text evidence="2">Belongs to the peptidase S51 family.</text>
</comment>
<evidence type="ECO:0000256" key="5">
    <source>
        <dbReference type="ARBA" id="ARBA00022801"/>
    </source>
</evidence>
<keyword evidence="3" id="KW-0963">Cytoplasm</keyword>
<keyword evidence="7 11" id="KW-0224">Dipeptidase</keyword>
<dbReference type="NCBIfam" id="NF003642">
    <property type="entry name" value="PRK05282.1"/>
    <property type="match status" value="1"/>
</dbReference>
<comment type="subcellular location">
    <subcellularLocation>
        <location evidence="1">Cytoplasm</location>
    </subcellularLocation>
</comment>
<dbReference type="GO" id="GO:0006508">
    <property type="term" value="P:proteolysis"/>
    <property type="evidence" value="ECO:0007669"/>
    <property type="project" value="UniProtKB-KW"/>
</dbReference>
<organism evidence="11 12">
    <name type="scientific">Flavobacterium silvaticum</name>
    <dbReference type="NCBI Taxonomy" id="1852020"/>
    <lineage>
        <taxon>Bacteria</taxon>
        <taxon>Pseudomonadati</taxon>
        <taxon>Bacteroidota</taxon>
        <taxon>Flavobacteriia</taxon>
        <taxon>Flavobacteriales</taxon>
        <taxon>Flavobacteriaceae</taxon>
        <taxon>Flavobacterium</taxon>
    </lineage>
</organism>
<sequence>MKKMIIASTSTLHGGQYLEYIKDQIASLFEGRKSILFVPFARPGGISWDDYTSRAATFFRTLGIDVRGLHEFEDKVEAISQAEGIFTGGGNTFVLVNELYRHNLMPVLKEAVNSGTPYLGSSAGSNITGLSMQTTNDMPIVQVPDYRTIGAIPFNLNPHYLDPDPEGKHMGETRETRIKEFHIYNSVPVLGLREGSWLNVSGDKITLEGGLEARLFRQGKEATELESGSDLSGLR</sequence>
<dbReference type="PANTHER" id="PTHR20842">
    <property type="entry name" value="PROTEASE S51 ALPHA-ASPARTYL DIPEPTIDASE"/>
    <property type="match status" value="1"/>
</dbReference>
<dbReference type="GO" id="GO:0005737">
    <property type="term" value="C:cytoplasm"/>
    <property type="evidence" value="ECO:0007669"/>
    <property type="project" value="UniProtKB-SubCell"/>
</dbReference>
<dbReference type="AlphaFoldDB" id="A0A972FK73"/>
<dbReference type="CDD" id="cd03146">
    <property type="entry name" value="GAT1_Peptidase_E"/>
    <property type="match status" value="1"/>
</dbReference>
<dbReference type="PANTHER" id="PTHR20842:SF0">
    <property type="entry name" value="ALPHA-ASPARTYL DIPEPTIDASE"/>
    <property type="match status" value="1"/>
</dbReference>
<keyword evidence="12" id="KW-1185">Reference proteome</keyword>
<keyword evidence="4" id="KW-0645">Protease</keyword>
<evidence type="ECO:0000256" key="8">
    <source>
        <dbReference type="ARBA" id="ARBA00050239"/>
    </source>
</evidence>
<dbReference type="SUPFAM" id="SSF52317">
    <property type="entry name" value="Class I glutamine amidotransferase-like"/>
    <property type="match status" value="1"/>
</dbReference>
<accession>A0A972FK73</accession>
<dbReference type="GO" id="GO:0016805">
    <property type="term" value="F:dipeptidase activity"/>
    <property type="evidence" value="ECO:0007669"/>
    <property type="project" value="UniProtKB-KW"/>
</dbReference>
<gene>
    <name evidence="11" type="primary">pepE</name>
    <name evidence="11" type="ORF">G6047_05590</name>
</gene>